<gene>
    <name evidence="2" type="ORF">B0H65DRAFT_531669</name>
</gene>
<feature type="domain" description="Heterokaryon incompatibility" evidence="1">
    <location>
        <begin position="273"/>
        <end position="442"/>
    </location>
</feature>
<protein>
    <submittedName>
        <fullName evidence="2">Heterokaryon incompatibility protein-domain-containing protein</fullName>
    </submittedName>
</protein>
<dbReference type="PANTHER" id="PTHR33112">
    <property type="entry name" value="DOMAIN PROTEIN, PUTATIVE-RELATED"/>
    <property type="match status" value="1"/>
</dbReference>
<evidence type="ECO:0000313" key="2">
    <source>
        <dbReference type="EMBL" id="KAK3339436.1"/>
    </source>
</evidence>
<dbReference type="InterPro" id="IPR010730">
    <property type="entry name" value="HET"/>
</dbReference>
<accession>A0AAE0JA29</accession>
<comment type="caution">
    <text evidence="2">The sequence shown here is derived from an EMBL/GenBank/DDBJ whole genome shotgun (WGS) entry which is preliminary data.</text>
</comment>
<dbReference type="GeneID" id="87866101"/>
<dbReference type="AlphaFoldDB" id="A0AAE0JA29"/>
<evidence type="ECO:0000259" key="1">
    <source>
        <dbReference type="Pfam" id="PF06985"/>
    </source>
</evidence>
<organism evidence="2 3">
    <name type="scientific">Neurospora tetraspora</name>
    <dbReference type="NCBI Taxonomy" id="94610"/>
    <lineage>
        <taxon>Eukaryota</taxon>
        <taxon>Fungi</taxon>
        <taxon>Dikarya</taxon>
        <taxon>Ascomycota</taxon>
        <taxon>Pezizomycotina</taxon>
        <taxon>Sordariomycetes</taxon>
        <taxon>Sordariomycetidae</taxon>
        <taxon>Sordariales</taxon>
        <taxon>Sordariaceae</taxon>
        <taxon>Neurospora</taxon>
    </lineage>
</organism>
<reference evidence="2" key="2">
    <citation type="submission" date="2023-06" db="EMBL/GenBank/DDBJ databases">
        <authorList>
            <consortium name="Lawrence Berkeley National Laboratory"/>
            <person name="Haridas S."/>
            <person name="Hensen N."/>
            <person name="Bonometti L."/>
            <person name="Westerberg I."/>
            <person name="Brannstrom I.O."/>
            <person name="Guillou S."/>
            <person name="Cros-Aarteil S."/>
            <person name="Calhoun S."/>
            <person name="Kuo A."/>
            <person name="Mondo S."/>
            <person name="Pangilinan J."/>
            <person name="Riley R."/>
            <person name="Labutti K."/>
            <person name="Andreopoulos B."/>
            <person name="Lipzen A."/>
            <person name="Chen C."/>
            <person name="Yanf M."/>
            <person name="Daum C."/>
            <person name="Ng V."/>
            <person name="Clum A."/>
            <person name="Steindorff A."/>
            <person name="Ohm R."/>
            <person name="Martin F."/>
            <person name="Silar P."/>
            <person name="Natvig D."/>
            <person name="Lalanne C."/>
            <person name="Gautier V."/>
            <person name="Ament-Velasquez S.L."/>
            <person name="Kruys A."/>
            <person name="Hutchinson M.I."/>
            <person name="Powell A.J."/>
            <person name="Barry K."/>
            <person name="Miller A.N."/>
            <person name="Grigoriev I.V."/>
            <person name="Debuchy R."/>
            <person name="Gladieux P."/>
            <person name="Thoren M.H."/>
            <person name="Johannesson H."/>
        </authorList>
    </citation>
    <scope>NUCLEOTIDE SEQUENCE</scope>
    <source>
        <strain evidence="2">CBS 560.94</strain>
    </source>
</reference>
<evidence type="ECO:0000313" key="3">
    <source>
        <dbReference type="Proteomes" id="UP001278500"/>
    </source>
</evidence>
<dbReference type="PANTHER" id="PTHR33112:SF16">
    <property type="entry name" value="HETEROKARYON INCOMPATIBILITY DOMAIN-CONTAINING PROTEIN"/>
    <property type="match status" value="1"/>
</dbReference>
<sequence>MAGLSRQKDSCSLCEMVYRNLTCNAVVVDPKIQSVEECNDSHHYIGLFAEGEAGQAQYICVTLGAFDPNTKRGFRFKAWTTVNDGTIQIGTMQGTLTSLHNVYNTRLKSTGSPAEKSGIFGHEYIPMVEAFARKINVTAPIAAPFIQGWLRDCLEKHAECAKAYAGDTLNKAETVTDTLLAKSDEEDWWGPPTALISPCCGGARRQNKISPQRKKACREARDIITSASPERAHPPTRLLKITLARNTLTDNSPPPTIKLVETTLEGRLYVDQYVALSHCWGPPEKRPLCTIKANLKKHKREIPFTSLPPTFQDATMVCALLGVSYLWIDSLCIVQDDKEDWKKAGAIMHCIYEQALFTICADAAEDSSQGLFHVRRMAELSKQMVQLPFHADGEEGREAKEGDSTCTKSSLILLDNTIRHDIVKGIDRSHAPLNSRCWTLQESMLSRRLVSFTAFGIACRCPSLPWDQYGGGVGSRLQRRAKTEVGYDISPANPRELTGWVDVVQEYTSRNLTYKSDKLAALQGIAAAFCRKKRWRYGSYSNGVWLNLFPAFLCWFPRNGRVCRDIPGSPYPTWSWASTTGAVEFDLGRSSHEPGSLHGMDGLNDGTWVGDDADNSACRLIAPFTEEESQAMTPPGALLLEAMLIPFRAGAARHDCDLCVNGNEYRRIRDESVSERWHALSRLQREYIDRCWKWCGRLRGQDTCPADDTTLDYANGQPVTIANSMDKGSFMGWCFFDDGGVAPGPLYFLPLWRVTTTNVMMTYERKFNNARKRAAEKNGSEERYKWLSLIVSSTEDGSPNAYRRVGLGYLLVPSWIERSTREEVLLV</sequence>
<dbReference type="Proteomes" id="UP001278500">
    <property type="component" value="Unassembled WGS sequence"/>
</dbReference>
<proteinExistence type="predicted"/>
<dbReference type="EMBL" id="JAUEPP010000007">
    <property type="protein sequence ID" value="KAK3339436.1"/>
    <property type="molecule type" value="Genomic_DNA"/>
</dbReference>
<name>A0AAE0JA29_9PEZI</name>
<dbReference type="RefSeq" id="XP_062678796.1">
    <property type="nucleotide sequence ID" value="XM_062828947.1"/>
</dbReference>
<keyword evidence="3" id="KW-1185">Reference proteome</keyword>
<dbReference type="Pfam" id="PF06985">
    <property type="entry name" value="HET"/>
    <property type="match status" value="1"/>
</dbReference>
<reference evidence="2" key="1">
    <citation type="journal article" date="2023" name="Mol. Phylogenet. Evol.">
        <title>Genome-scale phylogeny and comparative genomics of the fungal order Sordariales.</title>
        <authorList>
            <person name="Hensen N."/>
            <person name="Bonometti L."/>
            <person name="Westerberg I."/>
            <person name="Brannstrom I.O."/>
            <person name="Guillou S."/>
            <person name="Cros-Aarteil S."/>
            <person name="Calhoun S."/>
            <person name="Haridas S."/>
            <person name="Kuo A."/>
            <person name="Mondo S."/>
            <person name="Pangilinan J."/>
            <person name="Riley R."/>
            <person name="LaButti K."/>
            <person name="Andreopoulos B."/>
            <person name="Lipzen A."/>
            <person name="Chen C."/>
            <person name="Yan M."/>
            <person name="Daum C."/>
            <person name="Ng V."/>
            <person name="Clum A."/>
            <person name="Steindorff A."/>
            <person name="Ohm R.A."/>
            <person name="Martin F."/>
            <person name="Silar P."/>
            <person name="Natvig D.O."/>
            <person name="Lalanne C."/>
            <person name="Gautier V."/>
            <person name="Ament-Velasquez S.L."/>
            <person name="Kruys A."/>
            <person name="Hutchinson M.I."/>
            <person name="Powell A.J."/>
            <person name="Barry K."/>
            <person name="Miller A.N."/>
            <person name="Grigoriev I.V."/>
            <person name="Debuchy R."/>
            <person name="Gladieux P."/>
            <person name="Hiltunen Thoren M."/>
            <person name="Johannesson H."/>
        </authorList>
    </citation>
    <scope>NUCLEOTIDE SEQUENCE</scope>
    <source>
        <strain evidence="2">CBS 560.94</strain>
    </source>
</reference>